<evidence type="ECO:0000313" key="2">
    <source>
        <dbReference type="EMBL" id="CAE7863930.1"/>
    </source>
</evidence>
<evidence type="ECO:0000256" key="1">
    <source>
        <dbReference type="SAM" id="MobiDB-lite"/>
    </source>
</evidence>
<accession>A0A813AC51</accession>
<dbReference type="Proteomes" id="UP000601435">
    <property type="component" value="Unassembled WGS sequence"/>
</dbReference>
<protein>
    <submittedName>
        <fullName evidence="2">GIP protein</fullName>
    </submittedName>
</protein>
<sequence>MTIPRPESVMAMTVFLGMTLAVVHFVTIVHRARSGSNGVTAGKPVTGVTHGVATAGTGIALGGLRILVRGLSVIGLGTMEGFGVQLQREQDLLMEVPNGTPRTRQLINGVATSLLATRRDKTGAYQMGGVPPQMVKEEALVPDARKEAEALTLYQNLSDRVDYLIEWIKDRYLDVQVTQIGRSLSGFFRGIDEGDEVDEEGIFDLDEQEDCVSEEVALDLYQAFMTHESAKQRYRENAKLRGSDPESLKQLAMDKLKAAKAKSFCAGCKRRGHWHKDAICPLNRGSSEAQGTVSSSATTGSTARTSGNTKEFAKAQYPCHVVHVTWEIEGYQNKDLLAITDTACSRSVAGAAWVDTYVTEARRLECDPQFTSCREAFKFGASKVFVASYGILLCFEMGGYKVGLKVAVVNGDVPLLVSRGALGKMGMLLDVAENRATFKALGVKDLLLETTETGHPAFQIKPSPLPKAFVQGPEWDSSEIKIVPQAEPYMSARASRGLCDDGDDGVDASTSSGSRSCLTSWMVYVQDEVMKNDGTPFPRTPRGKPALDYVPLFYSKRVGIATRNLLLDVNFNPETFAAWWSSTNISNDFWIEDEDFLVRVHVIPRRSFLPYMVCGVSLEMSLLSLFFGSEGVSFVDDDQCLTLPHFAFLAQMASSSDLLTAPIVTRPKTLSEFTKAELLAEARARNLWINEKWTAVELRSAIQEDRRNPS</sequence>
<dbReference type="OrthoDB" id="410715at2759"/>
<keyword evidence="3" id="KW-1185">Reference proteome</keyword>
<comment type="caution">
    <text evidence="2">The sequence shown here is derived from an EMBL/GenBank/DDBJ whole genome shotgun (WGS) entry which is preliminary data.</text>
</comment>
<organism evidence="2 3">
    <name type="scientific">Symbiodinium necroappetens</name>
    <dbReference type="NCBI Taxonomy" id="1628268"/>
    <lineage>
        <taxon>Eukaryota</taxon>
        <taxon>Sar</taxon>
        <taxon>Alveolata</taxon>
        <taxon>Dinophyceae</taxon>
        <taxon>Suessiales</taxon>
        <taxon>Symbiodiniaceae</taxon>
        <taxon>Symbiodinium</taxon>
    </lineage>
</organism>
<reference evidence="2" key="1">
    <citation type="submission" date="2021-02" db="EMBL/GenBank/DDBJ databases">
        <authorList>
            <person name="Dougan E. K."/>
            <person name="Rhodes N."/>
            <person name="Thang M."/>
            <person name="Chan C."/>
        </authorList>
    </citation>
    <scope>NUCLEOTIDE SEQUENCE</scope>
</reference>
<gene>
    <name evidence="2" type="primary">GIP</name>
    <name evidence="2" type="ORF">SNEC2469_LOCUS27485</name>
</gene>
<proteinExistence type="predicted"/>
<dbReference type="AlphaFoldDB" id="A0A813AC51"/>
<feature type="non-terminal residue" evidence="2">
    <location>
        <position position="1"/>
    </location>
</feature>
<feature type="compositionally biased region" description="Low complexity" evidence="1">
    <location>
        <begin position="289"/>
        <end position="305"/>
    </location>
</feature>
<name>A0A813AC51_9DINO</name>
<evidence type="ECO:0000313" key="3">
    <source>
        <dbReference type="Proteomes" id="UP000601435"/>
    </source>
</evidence>
<dbReference type="EMBL" id="CAJNJA010057937">
    <property type="protein sequence ID" value="CAE7863930.1"/>
    <property type="molecule type" value="Genomic_DNA"/>
</dbReference>
<feature type="region of interest" description="Disordered" evidence="1">
    <location>
        <begin position="286"/>
        <end position="305"/>
    </location>
</feature>